<feature type="coiled-coil region" evidence="4">
    <location>
        <begin position="189"/>
        <end position="220"/>
    </location>
</feature>
<evidence type="ECO:0000259" key="5">
    <source>
        <dbReference type="Pfam" id="PF18972"/>
    </source>
</evidence>
<keyword evidence="4" id="KW-0175">Coiled coil</keyword>
<dbReference type="GeneID" id="113139763"/>
<dbReference type="PANTHER" id="PTHR46035:SF1">
    <property type="entry name" value="TETRATRICOPEPTIDE REPEAT PROTEIN 4"/>
    <property type="match status" value="1"/>
</dbReference>
<dbReference type="GeneTree" id="ENSGT00390000010922"/>
<dbReference type="GO" id="GO:0030544">
    <property type="term" value="F:Hsp70 protein binding"/>
    <property type="evidence" value="ECO:0007669"/>
    <property type="project" value="TreeGrafter"/>
</dbReference>
<dbReference type="OrthoDB" id="420195at2759"/>
<reference evidence="6" key="2">
    <citation type="submission" date="2025-09" db="UniProtKB">
        <authorList>
            <consortium name="Ensembl"/>
        </authorList>
    </citation>
    <scope>IDENTIFICATION</scope>
</reference>
<dbReference type="RefSeq" id="XP_026179060.1">
    <property type="nucleotide sequence ID" value="XM_026323275.2"/>
</dbReference>
<feature type="domain" description="Cns1/TTC4 wheel" evidence="5">
    <location>
        <begin position="281"/>
        <end position="385"/>
    </location>
</feature>
<dbReference type="AlphaFoldDB" id="A0A3Q3LIH9"/>
<evidence type="ECO:0000313" key="6">
    <source>
        <dbReference type="Ensembl" id="ENSMAMP00000013042.1"/>
    </source>
</evidence>
<dbReference type="PANTHER" id="PTHR46035">
    <property type="entry name" value="TETRATRICOPEPTIDE REPEAT PROTEIN 4"/>
    <property type="match status" value="1"/>
</dbReference>
<dbReference type="GO" id="GO:0051879">
    <property type="term" value="F:Hsp90 protein binding"/>
    <property type="evidence" value="ECO:0007669"/>
    <property type="project" value="InterPro"/>
</dbReference>
<protein>
    <submittedName>
        <fullName evidence="6">Prolyl-tRNA synthetase 2, mitochondrial</fullName>
    </submittedName>
</protein>
<keyword evidence="2" id="KW-0802">TPR repeat</keyword>
<keyword evidence="7" id="KW-1185">Reference proteome</keyword>
<organism evidence="6 7">
    <name type="scientific">Mastacembelus armatus</name>
    <name type="common">zig-zag eel</name>
    <dbReference type="NCBI Taxonomy" id="205130"/>
    <lineage>
        <taxon>Eukaryota</taxon>
        <taxon>Metazoa</taxon>
        <taxon>Chordata</taxon>
        <taxon>Craniata</taxon>
        <taxon>Vertebrata</taxon>
        <taxon>Euteleostomi</taxon>
        <taxon>Actinopterygii</taxon>
        <taxon>Neopterygii</taxon>
        <taxon>Teleostei</taxon>
        <taxon>Neoteleostei</taxon>
        <taxon>Acanthomorphata</taxon>
        <taxon>Anabantaria</taxon>
        <taxon>Synbranchiformes</taxon>
        <taxon>Mastacembelidae</taxon>
        <taxon>Mastacembelus</taxon>
    </lineage>
</organism>
<evidence type="ECO:0000256" key="3">
    <source>
        <dbReference type="ARBA" id="ARBA00023602"/>
    </source>
</evidence>
<dbReference type="InterPro" id="IPR011990">
    <property type="entry name" value="TPR-like_helical_dom_sf"/>
</dbReference>
<dbReference type="Proteomes" id="UP000261640">
    <property type="component" value="Unplaced"/>
</dbReference>
<dbReference type="GO" id="GO:0005634">
    <property type="term" value="C:nucleus"/>
    <property type="evidence" value="ECO:0007669"/>
    <property type="project" value="TreeGrafter"/>
</dbReference>
<dbReference type="SMART" id="SM00028">
    <property type="entry name" value="TPR"/>
    <property type="match status" value="3"/>
</dbReference>
<comment type="similarity">
    <text evidence="3">Belongs to the TTC4 family.</text>
</comment>
<accession>A0A3Q3LIH9</accession>
<dbReference type="GO" id="GO:0005829">
    <property type="term" value="C:cytosol"/>
    <property type="evidence" value="ECO:0007669"/>
    <property type="project" value="TreeGrafter"/>
</dbReference>
<dbReference type="CTD" id="7268"/>
<proteinExistence type="inferred from homology"/>
<dbReference type="CDD" id="cd21380">
    <property type="entry name" value="CTWD_Cns1"/>
    <property type="match status" value="1"/>
</dbReference>
<evidence type="ECO:0000256" key="4">
    <source>
        <dbReference type="SAM" id="Coils"/>
    </source>
</evidence>
<dbReference type="InterPro" id="IPR019734">
    <property type="entry name" value="TPR_rpt"/>
</dbReference>
<dbReference type="Pfam" id="PF18972">
    <property type="entry name" value="Wheel"/>
    <property type="match status" value="1"/>
</dbReference>
<evidence type="ECO:0000256" key="1">
    <source>
        <dbReference type="ARBA" id="ARBA00022737"/>
    </source>
</evidence>
<dbReference type="Ensembl" id="ENSMAMT00000013395.2">
    <property type="protein sequence ID" value="ENSMAMP00000013042.1"/>
    <property type="gene ID" value="ENSMAMG00000008847.2"/>
</dbReference>
<evidence type="ECO:0000313" key="7">
    <source>
        <dbReference type="Proteomes" id="UP000261640"/>
    </source>
</evidence>
<dbReference type="SUPFAM" id="SSF48452">
    <property type="entry name" value="TPR-like"/>
    <property type="match status" value="1"/>
</dbReference>
<dbReference type="InterPro" id="IPR044059">
    <property type="entry name" value="Csn1/TTC4_wheel"/>
</dbReference>
<evidence type="ECO:0000256" key="2">
    <source>
        <dbReference type="ARBA" id="ARBA00022803"/>
    </source>
</evidence>
<dbReference type="Gene3D" id="1.25.40.10">
    <property type="entry name" value="Tetratricopeptide repeat domain"/>
    <property type="match status" value="1"/>
</dbReference>
<sequence length="399" mass="45135">MEMTSPAVQGDSDDGMDEFMDKFTTQRYKNAFTEDNWEEEFNKVPMFMKTAPEDIDPQKYPELACLQAIIHDEDRPPEEQAKSLKDEGNAFFKEKSYQKAILSYTAGLKKKCGDVDLNTVLLTNRAAAHFHLGNMRSALNDAAAAKNIKPDHLKALIRGAQCCIELRNFSEAIRWCDEGLKAHPTDKKLQELKAAADKHKRAAERDARKAKAKEKKLHGEKEALLAAIKARGIKLFQSVKPRQQCGSDSEDEDEGPSTAIAQLNLDGLSSQEATGAQVFLDAQGSVHWPVLFLYPEHQQSDFISAFCENNCFIDHLAVMFGEELPPWDTDRKYHPQNLQLYFEDEEKETLYQINPETSLLKVLQHKRFFVKAGSPSFIVLVNGSSFCKQFLTGKKVQRL</sequence>
<name>A0A3Q3LIH9_9TELE</name>
<dbReference type="GO" id="GO:0006457">
    <property type="term" value="P:protein folding"/>
    <property type="evidence" value="ECO:0007669"/>
    <property type="project" value="TreeGrafter"/>
</dbReference>
<reference evidence="6" key="1">
    <citation type="submission" date="2025-08" db="UniProtKB">
        <authorList>
            <consortium name="Ensembl"/>
        </authorList>
    </citation>
    <scope>IDENTIFICATION</scope>
</reference>
<keyword evidence="1" id="KW-0677">Repeat</keyword>
<dbReference type="STRING" id="205130.ENSMAMP00000013042"/>
<dbReference type="Pfam" id="PF14559">
    <property type="entry name" value="TPR_19"/>
    <property type="match status" value="1"/>
</dbReference>